<organism evidence="2 3">
    <name type="scientific">Shewanella eurypsychrophilus</name>
    <dbReference type="NCBI Taxonomy" id="2593656"/>
    <lineage>
        <taxon>Bacteria</taxon>
        <taxon>Pseudomonadati</taxon>
        <taxon>Pseudomonadota</taxon>
        <taxon>Gammaproteobacteria</taxon>
        <taxon>Alteromonadales</taxon>
        <taxon>Shewanellaceae</taxon>
        <taxon>Shewanella</taxon>
    </lineage>
</organism>
<accession>A0ABX6VA28</accession>
<dbReference type="InterPro" id="IPR006190">
    <property type="entry name" value="SAF_AFP_Neu5Ac"/>
</dbReference>
<dbReference type="PROSITE" id="PS51257">
    <property type="entry name" value="PROKAR_LIPOPROTEIN"/>
    <property type="match status" value="1"/>
</dbReference>
<gene>
    <name evidence="2" type="primary">cpaB</name>
    <name evidence="2" type="ORF">FM038_020755</name>
</gene>
<dbReference type="InterPro" id="IPR031571">
    <property type="entry name" value="RcpC_dom"/>
</dbReference>
<name>A0ABX6VA28_9GAMM</name>
<dbReference type="SMART" id="SM00858">
    <property type="entry name" value="SAF"/>
    <property type="match status" value="1"/>
</dbReference>
<keyword evidence="3" id="KW-1185">Reference proteome</keyword>
<dbReference type="CDD" id="cd11614">
    <property type="entry name" value="SAF_CpaB_FlgA_like"/>
    <property type="match status" value="1"/>
</dbReference>
<dbReference type="Proteomes" id="UP000316416">
    <property type="component" value="Chromosome"/>
</dbReference>
<evidence type="ECO:0000313" key="2">
    <source>
        <dbReference type="EMBL" id="QPG59538.1"/>
    </source>
</evidence>
<feature type="domain" description="AFP-like" evidence="1">
    <location>
        <begin position="52"/>
        <end position="116"/>
    </location>
</feature>
<sequence length="298" mass="33168">MQIKSIDFNWVLLVIAIVLGCIAAWATKNYFITKEQELRAELSKDNIVMADVVVATQELRKGDIVSQQNMSVRRIQADTLPLDALHPRDFDKIMGQMLLAPISPGRPLMASYLPGHRIEQFSDMLKEGQRAVTINIDEINSTAGMLVPSDHIDLLLSFKEGSGSDDRNKLQLLLEDITVLATGKHSIDVNPELVDTLYDNPNAYDTVTLALNVNDAARVTLARKKGKFITFLRNQNESQPLEFVSLHEGQLFNQSEDALTREVEIITGGNGIKTSIQAYPLPTQMLEQLSQLKNKAAL</sequence>
<dbReference type="InterPro" id="IPR013974">
    <property type="entry name" value="SAF"/>
</dbReference>
<proteinExistence type="predicted"/>
<dbReference type="NCBIfam" id="TIGR03177">
    <property type="entry name" value="pilus_cpaB"/>
    <property type="match status" value="1"/>
</dbReference>
<dbReference type="Pfam" id="PF08666">
    <property type="entry name" value="SAF"/>
    <property type="match status" value="1"/>
</dbReference>
<dbReference type="Pfam" id="PF16976">
    <property type="entry name" value="RcpC"/>
    <property type="match status" value="1"/>
</dbReference>
<dbReference type="RefSeq" id="WP_142871367.1">
    <property type="nucleotide sequence ID" value="NZ_CP045503.2"/>
</dbReference>
<protein>
    <submittedName>
        <fullName evidence="2">Flp pilus assembly protein CpaB</fullName>
    </submittedName>
</protein>
<evidence type="ECO:0000313" key="3">
    <source>
        <dbReference type="Proteomes" id="UP000316416"/>
    </source>
</evidence>
<dbReference type="EMBL" id="CP045503">
    <property type="protein sequence ID" value="QPG59538.1"/>
    <property type="molecule type" value="Genomic_DNA"/>
</dbReference>
<evidence type="ECO:0000259" key="1">
    <source>
        <dbReference type="PROSITE" id="PS50844"/>
    </source>
</evidence>
<dbReference type="InterPro" id="IPR017592">
    <property type="entry name" value="Pilus_assmbl_Flp-typ_CpaB"/>
</dbReference>
<dbReference type="PROSITE" id="PS50844">
    <property type="entry name" value="AFP_LIKE"/>
    <property type="match status" value="1"/>
</dbReference>
<reference evidence="2" key="1">
    <citation type="submission" date="2021-07" db="EMBL/GenBank/DDBJ databases">
        <title>Shewanella sp. YLB-07 whole genome sequence.</title>
        <authorList>
            <person name="Yu L."/>
        </authorList>
    </citation>
    <scope>NUCLEOTIDE SEQUENCE</scope>
    <source>
        <strain evidence="2">YLB-08</strain>
    </source>
</reference>